<dbReference type="Proteomes" id="UP000001880">
    <property type="component" value="Chromosome"/>
</dbReference>
<accession>D0LYA8</accession>
<evidence type="ECO:0000313" key="3">
    <source>
        <dbReference type="Proteomes" id="UP000001880"/>
    </source>
</evidence>
<dbReference type="PANTHER" id="PTHR48090">
    <property type="entry name" value="UNDECAPRENYL-PHOSPHATE 4-DEOXY-4-FORMAMIDO-L-ARABINOSE TRANSFERASE-RELATED"/>
    <property type="match status" value="1"/>
</dbReference>
<sequence length="237" mass="25473">MFHNSHELEVVDVIVVARDQAQRLPATLAGVPRRLVRSIVVVDNGSRDATPALAGDAGAVVLRETEGGYGAALQRALAHLASLPKPPDAVVLLAADGSDDPAEIARLLEPMRTDNAEFVVGVRAGQRLPPLQRVTRGLIAAVYRHRFSDLGPYRAVRFPALVALALRDRGSGILVEMLVKALAMGVHVAEIPVHSAAEAGEHARLRAERARLSTRARATLERSGRSLYHILRNATAR</sequence>
<reference evidence="2 3" key="1">
    <citation type="journal article" date="2010" name="Stand. Genomic Sci.">
        <title>Complete genome sequence of Haliangium ochraceum type strain (SMP-2).</title>
        <authorList>
            <consortium name="US DOE Joint Genome Institute (JGI-PGF)"/>
            <person name="Ivanova N."/>
            <person name="Daum C."/>
            <person name="Lang E."/>
            <person name="Abt B."/>
            <person name="Kopitz M."/>
            <person name="Saunders E."/>
            <person name="Lapidus A."/>
            <person name="Lucas S."/>
            <person name="Glavina Del Rio T."/>
            <person name="Nolan M."/>
            <person name="Tice H."/>
            <person name="Copeland A."/>
            <person name="Cheng J.F."/>
            <person name="Chen F."/>
            <person name="Bruce D."/>
            <person name="Goodwin L."/>
            <person name="Pitluck S."/>
            <person name="Mavromatis K."/>
            <person name="Pati A."/>
            <person name="Mikhailova N."/>
            <person name="Chen A."/>
            <person name="Palaniappan K."/>
            <person name="Land M."/>
            <person name="Hauser L."/>
            <person name="Chang Y.J."/>
            <person name="Jeffries C.D."/>
            <person name="Detter J.C."/>
            <person name="Brettin T."/>
            <person name="Rohde M."/>
            <person name="Goker M."/>
            <person name="Bristow J."/>
            <person name="Markowitz V."/>
            <person name="Eisen J.A."/>
            <person name="Hugenholtz P."/>
            <person name="Kyrpides N.C."/>
            <person name="Klenk H.P."/>
        </authorList>
    </citation>
    <scope>NUCLEOTIDE SEQUENCE [LARGE SCALE GENOMIC DNA]</scope>
    <source>
        <strain evidence="3">DSM 14365 / CIP 107738 / JCM 11303 / AJ 13395 / SMP-2</strain>
    </source>
</reference>
<dbReference type="PANTHER" id="PTHR48090:SF7">
    <property type="entry name" value="RFBJ PROTEIN"/>
    <property type="match status" value="1"/>
</dbReference>
<dbReference type="eggNOG" id="COG1216">
    <property type="taxonomic scope" value="Bacteria"/>
</dbReference>
<dbReference type="Pfam" id="PF00535">
    <property type="entry name" value="Glycos_transf_2"/>
    <property type="match status" value="1"/>
</dbReference>
<dbReference type="CAZy" id="GT2">
    <property type="family name" value="Glycosyltransferase Family 2"/>
</dbReference>
<feature type="domain" description="Glycosyltransferase 2-like" evidence="1">
    <location>
        <begin position="13"/>
        <end position="129"/>
    </location>
</feature>
<gene>
    <name evidence="2" type="ordered locus">Hoch_3758</name>
</gene>
<dbReference type="AlphaFoldDB" id="D0LYA8"/>
<dbReference type="EMBL" id="CP001804">
    <property type="protein sequence ID" value="ACY16258.1"/>
    <property type="molecule type" value="Genomic_DNA"/>
</dbReference>
<dbReference type="KEGG" id="hoh:Hoch_3758"/>
<organism evidence="2 3">
    <name type="scientific">Haliangium ochraceum (strain DSM 14365 / JCM 11303 / SMP-2)</name>
    <dbReference type="NCBI Taxonomy" id="502025"/>
    <lineage>
        <taxon>Bacteria</taxon>
        <taxon>Pseudomonadati</taxon>
        <taxon>Myxococcota</taxon>
        <taxon>Polyangia</taxon>
        <taxon>Haliangiales</taxon>
        <taxon>Kofleriaceae</taxon>
        <taxon>Haliangium</taxon>
    </lineage>
</organism>
<dbReference type="RefSeq" id="WP_012828857.1">
    <property type="nucleotide sequence ID" value="NC_013440.1"/>
</dbReference>
<dbReference type="HOGENOM" id="CLU_033536_7_5_7"/>
<dbReference type="InterPro" id="IPR029044">
    <property type="entry name" value="Nucleotide-diphossugar_trans"/>
</dbReference>
<proteinExistence type="predicted"/>
<dbReference type="InterPro" id="IPR001173">
    <property type="entry name" value="Glyco_trans_2-like"/>
</dbReference>
<evidence type="ECO:0000259" key="1">
    <source>
        <dbReference type="Pfam" id="PF00535"/>
    </source>
</evidence>
<keyword evidence="3" id="KW-1185">Reference proteome</keyword>
<dbReference type="GO" id="GO:0016740">
    <property type="term" value="F:transferase activity"/>
    <property type="evidence" value="ECO:0007669"/>
    <property type="project" value="UniProtKB-KW"/>
</dbReference>
<dbReference type="Gene3D" id="3.90.550.10">
    <property type="entry name" value="Spore Coat Polysaccharide Biosynthesis Protein SpsA, Chain A"/>
    <property type="match status" value="1"/>
</dbReference>
<name>D0LYA8_HALO1</name>
<keyword evidence="2" id="KW-0808">Transferase</keyword>
<evidence type="ECO:0000313" key="2">
    <source>
        <dbReference type="EMBL" id="ACY16258.1"/>
    </source>
</evidence>
<dbReference type="OrthoDB" id="9811222at2"/>
<protein>
    <submittedName>
        <fullName evidence="2">Glycosyl transferase family 2</fullName>
    </submittedName>
</protein>
<dbReference type="SUPFAM" id="SSF53448">
    <property type="entry name" value="Nucleotide-diphospho-sugar transferases"/>
    <property type="match status" value="1"/>
</dbReference>
<dbReference type="InterPro" id="IPR050256">
    <property type="entry name" value="Glycosyltransferase_2"/>
</dbReference>
<dbReference type="STRING" id="502025.Hoch_3758"/>
<dbReference type="CDD" id="cd04179">
    <property type="entry name" value="DPM_DPG-synthase_like"/>
    <property type="match status" value="1"/>
</dbReference>